<comment type="caution">
    <text evidence="4">The sequence shown here is derived from an EMBL/GenBank/DDBJ whole genome shotgun (WGS) entry which is preliminary data.</text>
</comment>
<sequence length="555" mass="58848">MKHILLFLCTLLFALTGNTAPACNESEQLLAEARTATNAAGSVSSGELERAMAEARRTMEATGREIERAVAEARRATELSDREIARAAAEARQAIDAAERIDLANQSLEELNKAAREQIVRELGLSTRQRREFEPIYKAYREALDKAVDARAGASGADEATQKNSLKAKLSNIAATAQVKRDYVDKFAAVLTAEQIRRLYNTEGEIGTNIKRAAFDRSSRTRSGRLKGSGRMVTQDWGKAGDYTGISAAAFFDITVSPAAKTISVTADDNVIDYLVLERDGGKLKFRVNANSTENISVSVTVPASASLREISAGSYGKVNCKMPLKGPSVSVSVSSYGSVSADIDTPGAAKLDVSSYGKFAGSVRCSDGELRISSYGSAQAPVECRNSCKLTVGCYAKFSNDIKASDLTVEISSGASVGSTLTADALTMRIDSYAKFSGTVTVNARQAKLTVSSGGSFNGTFSGSSLEASVGSYGKIYLKGAAQVADATVRVSSGANFSAPELRVSDYDLTVSNYAKADVWCSGRLKINASTAAKVTYGGPCTVETVSDNIQRRK</sequence>
<accession>A0AA37KY66</accession>
<dbReference type="Gene3D" id="2.160.20.120">
    <property type="match status" value="2"/>
</dbReference>
<dbReference type="Pfam" id="PF10988">
    <property type="entry name" value="DUF2807"/>
    <property type="match status" value="2"/>
</dbReference>
<dbReference type="AlphaFoldDB" id="A0AA37KY66"/>
<gene>
    <name evidence="4" type="ORF">CE91St16_32790</name>
</gene>
<keyword evidence="1" id="KW-0175">Coiled coil</keyword>
<dbReference type="InterPro" id="IPR021255">
    <property type="entry name" value="DUF2807"/>
</dbReference>
<proteinExistence type="predicted"/>
<evidence type="ECO:0000313" key="4">
    <source>
        <dbReference type="EMBL" id="GKI20371.1"/>
    </source>
</evidence>
<reference evidence="4" key="1">
    <citation type="submission" date="2022-01" db="EMBL/GenBank/DDBJ databases">
        <title>Novel bile acid biosynthetic pathways are enriched in the microbiome of centenarians.</title>
        <authorList>
            <person name="Sato Y."/>
            <person name="Atarashi K."/>
            <person name="Plichta R.D."/>
            <person name="Arai Y."/>
            <person name="Sasajima S."/>
            <person name="Kearney M.S."/>
            <person name="Suda W."/>
            <person name="Takeshita K."/>
            <person name="Sasaki T."/>
            <person name="Okamoto S."/>
            <person name="Skelly N.A."/>
            <person name="Okamura Y."/>
            <person name="Vlamakis H."/>
            <person name="Li Y."/>
            <person name="Tanoue T."/>
            <person name="Takei H."/>
            <person name="Nittono H."/>
            <person name="Narushima S."/>
            <person name="Irie J."/>
            <person name="Itoh H."/>
            <person name="Moriya K."/>
            <person name="Sugiura Y."/>
            <person name="Suematsu M."/>
            <person name="Moritoki N."/>
            <person name="Shibata S."/>
            <person name="Littman R.D."/>
            <person name="Fischbach A.M."/>
            <person name="Uwamino Y."/>
            <person name="Inoue T."/>
            <person name="Honda A."/>
            <person name="Hattori M."/>
            <person name="Murai T."/>
            <person name="Xavier J.R."/>
            <person name="Hirose N."/>
            <person name="Honda K."/>
        </authorList>
    </citation>
    <scope>NUCLEOTIDE SEQUENCE</scope>
    <source>
        <strain evidence="4">CE91-St16</strain>
    </source>
</reference>
<feature type="chain" id="PRO_5041418013" description="Putative auto-transporter adhesin head GIN domain-containing protein" evidence="2">
    <location>
        <begin position="23"/>
        <end position="555"/>
    </location>
</feature>
<feature type="domain" description="Putative auto-transporter adhesin head GIN" evidence="3">
    <location>
        <begin position="242"/>
        <end position="381"/>
    </location>
</feature>
<organism evidence="4 5">
    <name type="scientific">Alistipes finegoldii</name>
    <dbReference type="NCBI Taxonomy" id="214856"/>
    <lineage>
        <taxon>Bacteria</taxon>
        <taxon>Pseudomonadati</taxon>
        <taxon>Bacteroidota</taxon>
        <taxon>Bacteroidia</taxon>
        <taxon>Bacteroidales</taxon>
        <taxon>Rikenellaceae</taxon>
        <taxon>Alistipes</taxon>
    </lineage>
</organism>
<dbReference type="RefSeq" id="WP_244077100.1">
    <property type="nucleotide sequence ID" value="NZ_AP025581.1"/>
</dbReference>
<feature type="signal peptide" evidence="2">
    <location>
        <begin position="1"/>
        <end position="22"/>
    </location>
</feature>
<evidence type="ECO:0000256" key="2">
    <source>
        <dbReference type="SAM" id="SignalP"/>
    </source>
</evidence>
<protein>
    <recommendedName>
        <fullName evidence="3">Putative auto-transporter adhesin head GIN domain-containing protein</fullName>
    </recommendedName>
</protein>
<evidence type="ECO:0000259" key="3">
    <source>
        <dbReference type="Pfam" id="PF10988"/>
    </source>
</evidence>
<evidence type="ECO:0000256" key="1">
    <source>
        <dbReference type="SAM" id="Coils"/>
    </source>
</evidence>
<dbReference type="EMBL" id="BQOL01000002">
    <property type="protein sequence ID" value="GKI20371.1"/>
    <property type="molecule type" value="Genomic_DNA"/>
</dbReference>
<dbReference type="Proteomes" id="UP001055105">
    <property type="component" value="Unassembled WGS sequence"/>
</dbReference>
<keyword evidence="2" id="KW-0732">Signal</keyword>
<feature type="domain" description="Putative auto-transporter adhesin head GIN" evidence="3">
    <location>
        <begin position="436"/>
        <end position="540"/>
    </location>
</feature>
<feature type="coiled-coil region" evidence="1">
    <location>
        <begin position="52"/>
        <end position="118"/>
    </location>
</feature>
<name>A0AA37KY66_9BACT</name>
<evidence type="ECO:0000313" key="5">
    <source>
        <dbReference type="Proteomes" id="UP001055105"/>
    </source>
</evidence>